<dbReference type="GO" id="GO:0005262">
    <property type="term" value="F:calcium channel activity"/>
    <property type="evidence" value="ECO:0007669"/>
    <property type="project" value="UniProtKB-KW"/>
</dbReference>
<dbReference type="Pfam" id="PF04678">
    <property type="entry name" value="MCU"/>
    <property type="match status" value="1"/>
</dbReference>
<dbReference type="OrthoDB" id="278338at2759"/>
<name>A0A9W8MYC9_9AGAR</name>
<evidence type="ECO:0000256" key="13">
    <source>
        <dbReference type="ARBA" id="ARBA00023303"/>
    </source>
</evidence>
<keyword evidence="12 19" id="KW-0472">Membrane</keyword>
<feature type="domain" description="Calcium uniporter protein C-terminal" evidence="20">
    <location>
        <begin position="75"/>
        <end position="207"/>
    </location>
</feature>
<comment type="subunit">
    <text evidence="15">Homotetramer, assembles in a dimer or dimers configuration with two interfaces.</text>
</comment>
<evidence type="ECO:0000313" key="21">
    <source>
        <dbReference type="EMBL" id="KAJ3512685.1"/>
    </source>
</evidence>
<dbReference type="GO" id="GO:1990246">
    <property type="term" value="C:uniplex complex"/>
    <property type="evidence" value="ECO:0007669"/>
    <property type="project" value="TreeGrafter"/>
</dbReference>
<evidence type="ECO:0000256" key="15">
    <source>
        <dbReference type="ARBA" id="ARBA00044966"/>
    </source>
</evidence>
<feature type="transmembrane region" description="Helical" evidence="19">
    <location>
        <begin position="153"/>
        <end position="171"/>
    </location>
</feature>
<proteinExistence type="inferred from homology"/>
<evidence type="ECO:0000256" key="6">
    <source>
        <dbReference type="ARBA" id="ARBA00022692"/>
    </source>
</evidence>
<reference evidence="21" key="1">
    <citation type="submission" date="2022-07" db="EMBL/GenBank/DDBJ databases">
        <title>Genome Sequence of Agrocybe chaxingu.</title>
        <authorList>
            <person name="Buettner E."/>
        </authorList>
    </citation>
    <scope>NUCLEOTIDE SEQUENCE</scope>
    <source>
        <strain evidence="21">MP-N11</strain>
    </source>
</reference>
<evidence type="ECO:0000256" key="19">
    <source>
        <dbReference type="SAM" id="Phobius"/>
    </source>
</evidence>
<evidence type="ECO:0000256" key="12">
    <source>
        <dbReference type="ARBA" id="ARBA00023136"/>
    </source>
</evidence>
<comment type="catalytic activity">
    <reaction evidence="14">
        <text>Ca(2+)(in) = Ca(2+)(out)</text>
        <dbReference type="Rhea" id="RHEA:29671"/>
        <dbReference type="ChEBI" id="CHEBI:29108"/>
    </reaction>
</comment>
<evidence type="ECO:0000256" key="16">
    <source>
        <dbReference type="ARBA" id="ARBA00044981"/>
    </source>
</evidence>
<feature type="region of interest" description="Disordered" evidence="18">
    <location>
        <begin position="227"/>
        <end position="255"/>
    </location>
</feature>
<feature type="transmembrane region" description="Helical" evidence="19">
    <location>
        <begin position="122"/>
        <end position="141"/>
    </location>
</feature>
<dbReference type="InterPro" id="IPR006769">
    <property type="entry name" value="MCU_C"/>
</dbReference>
<evidence type="ECO:0000256" key="1">
    <source>
        <dbReference type="ARBA" id="ARBA00004448"/>
    </source>
</evidence>
<keyword evidence="22" id="KW-1185">Reference proteome</keyword>
<evidence type="ECO:0000313" key="22">
    <source>
        <dbReference type="Proteomes" id="UP001148786"/>
    </source>
</evidence>
<evidence type="ECO:0000256" key="14">
    <source>
        <dbReference type="ARBA" id="ARBA00036634"/>
    </source>
</evidence>
<protein>
    <recommendedName>
        <fullName evidence="16">Calcium uniporter protein, mitochondrial</fullName>
    </recommendedName>
</protein>
<dbReference type="GO" id="GO:0051560">
    <property type="term" value="P:mitochondrial calcium ion homeostasis"/>
    <property type="evidence" value="ECO:0007669"/>
    <property type="project" value="InterPro"/>
</dbReference>
<evidence type="ECO:0000256" key="4">
    <source>
        <dbReference type="ARBA" id="ARBA00022568"/>
    </source>
</evidence>
<evidence type="ECO:0000256" key="10">
    <source>
        <dbReference type="ARBA" id="ARBA00023065"/>
    </source>
</evidence>
<keyword evidence="5" id="KW-0107">Calcium channel</keyword>
<comment type="similarity">
    <text evidence="2">Belongs to the MCU (TC 1.A.77) family.</text>
</comment>
<evidence type="ECO:0000256" key="2">
    <source>
        <dbReference type="ARBA" id="ARBA00005653"/>
    </source>
</evidence>
<comment type="caution">
    <text evidence="21">The sequence shown here is derived from an EMBL/GenBank/DDBJ whole genome shotgun (WGS) entry which is preliminary data.</text>
</comment>
<evidence type="ECO:0000256" key="8">
    <source>
        <dbReference type="ARBA" id="ARBA00022837"/>
    </source>
</evidence>
<organism evidence="21 22">
    <name type="scientific">Agrocybe chaxingu</name>
    <dbReference type="NCBI Taxonomy" id="84603"/>
    <lineage>
        <taxon>Eukaryota</taxon>
        <taxon>Fungi</taxon>
        <taxon>Dikarya</taxon>
        <taxon>Basidiomycota</taxon>
        <taxon>Agaricomycotina</taxon>
        <taxon>Agaricomycetes</taxon>
        <taxon>Agaricomycetidae</taxon>
        <taxon>Agaricales</taxon>
        <taxon>Agaricineae</taxon>
        <taxon>Strophariaceae</taxon>
        <taxon>Agrocybe</taxon>
    </lineage>
</organism>
<evidence type="ECO:0000256" key="11">
    <source>
        <dbReference type="ARBA" id="ARBA00023128"/>
    </source>
</evidence>
<comment type="subcellular location">
    <subcellularLocation>
        <location evidence="1">Mitochondrion inner membrane</location>
        <topology evidence="1">Multi-pass membrane protein</topology>
    </subcellularLocation>
</comment>
<dbReference type="GO" id="GO:0036444">
    <property type="term" value="P:calcium import into the mitochondrion"/>
    <property type="evidence" value="ECO:0007669"/>
    <property type="project" value="UniProtKB-ARBA"/>
</dbReference>
<keyword evidence="4" id="KW-0109">Calcium transport</keyword>
<evidence type="ECO:0000256" key="17">
    <source>
        <dbReference type="ARBA" id="ARBA00045938"/>
    </source>
</evidence>
<gene>
    <name evidence="21" type="ORF">NLJ89_g3382</name>
</gene>
<keyword evidence="7" id="KW-0999">Mitochondrion inner membrane</keyword>
<evidence type="ECO:0000259" key="20">
    <source>
        <dbReference type="Pfam" id="PF04678"/>
    </source>
</evidence>
<keyword evidence="3" id="KW-0813">Transport</keyword>
<evidence type="ECO:0000256" key="9">
    <source>
        <dbReference type="ARBA" id="ARBA00022989"/>
    </source>
</evidence>
<comment type="function">
    <text evidence="17">Highly selective calcium channel localized to the inner mitochondrial membrane, which mediates calcium uptake into the mitochondrial matrix. Mitochondrial calcium homeostasis plays key roles in cellular physiology and regulates ATP production, cytoplasmic calcium signals and activation of cell death pathways. Sufficient to operate as a pore-forming channel without the need of calcium-sensor or auxiliary subunit.</text>
</comment>
<dbReference type="InterPro" id="IPR039055">
    <property type="entry name" value="MCU_fam"/>
</dbReference>
<keyword evidence="11" id="KW-0496">Mitochondrion</keyword>
<evidence type="ECO:0000256" key="5">
    <source>
        <dbReference type="ARBA" id="ARBA00022673"/>
    </source>
</evidence>
<keyword evidence="10" id="KW-0406">Ion transport</keyword>
<keyword evidence="6 19" id="KW-0812">Transmembrane</keyword>
<dbReference type="PANTHER" id="PTHR13462">
    <property type="entry name" value="CALCIUM UNIPORTER PROTEIN, MITOCHONDRIAL"/>
    <property type="match status" value="1"/>
</dbReference>
<dbReference type="PANTHER" id="PTHR13462:SF10">
    <property type="entry name" value="CALCIUM UNIPORTER PROTEIN, MITOCHONDRIAL"/>
    <property type="match status" value="1"/>
</dbReference>
<evidence type="ECO:0000256" key="3">
    <source>
        <dbReference type="ARBA" id="ARBA00022448"/>
    </source>
</evidence>
<sequence>MNGQAFQWSDSTDVGDFIRDAARAAEFTICISYGPDDARKRFLPMNDQEDPRIVAVDAGGSKGGGKVENGITETLLTVTVPTFVDRSRFLRRRLNSVEGKLTDMEGLKQKCDQEAHQGARKMALGGFGMLIAYWGTVARLTSWDYGWDVMEPITYISGLSTVIIGYLWFLYQGREVSYTSVLAQSISARRSALYKAKGFDIDHWMELFGEKRALRAEISRIARDYEGNDDNSNGARKAQADLGPEREEGLQDEGRDIAEQEVQKLLKDARNGR</sequence>
<keyword evidence="13" id="KW-0407">Ion channel</keyword>
<keyword evidence="8" id="KW-0106">Calcium</keyword>
<dbReference type="EMBL" id="JANKHO010000242">
    <property type="protein sequence ID" value="KAJ3512685.1"/>
    <property type="molecule type" value="Genomic_DNA"/>
</dbReference>
<evidence type="ECO:0000256" key="18">
    <source>
        <dbReference type="SAM" id="MobiDB-lite"/>
    </source>
</evidence>
<evidence type="ECO:0000256" key="7">
    <source>
        <dbReference type="ARBA" id="ARBA00022792"/>
    </source>
</evidence>
<keyword evidence="9 19" id="KW-1133">Transmembrane helix</keyword>
<dbReference type="AlphaFoldDB" id="A0A9W8MYC9"/>
<dbReference type="Proteomes" id="UP001148786">
    <property type="component" value="Unassembled WGS sequence"/>
</dbReference>
<accession>A0A9W8MYC9</accession>
<feature type="compositionally biased region" description="Basic and acidic residues" evidence="18">
    <location>
        <begin position="243"/>
        <end position="255"/>
    </location>
</feature>
<dbReference type="GO" id="GO:0015292">
    <property type="term" value="F:uniporter activity"/>
    <property type="evidence" value="ECO:0007669"/>
    <property type="project" value="TreeGrafter"/>
</dbReference>